<keyword evidence="1" id="KW-1133">Transmembrane helix</keyword>
<feature type="transmembrane region" description="Helical" evidence="1">
    <location>
        <begin position="410"/>
        <end position="430"/>
    </location>
</feature>
<evidence type="ECO:0008006" key="4">
    <source>
        <dbReference type="Google" id="ProtNLM"/>
    </source>
</evidence>
<proteinExistence type="predicted"/>
<name>A0ABP5V653_9ACTN</name>
<feature type="transmembrane region" description="Helical" evidence="1">
    <location>
        <begin position="145"/>
        <end position="169"/>
    </location>
</feature>
<feature type="transmembrane region" description="Helical" evidence="1">
    <location>
        <begin position="376"/>
        <end position="398"/>
    </location>
</feature>
<dbReference type="EMBL" id="BAAARV010000141">
    <property type="protein sequence ID" value="GAA2394836.1"/>
    <property type="molecule type" value="Genomic_DNA"/>
</dbReference>
<feature type="transmembrane region" description="Helical" evidence="1">
    <location>
        <begin position="208"/>
        <end position="229"/>
    </location>
</feature>
<keyword evidence="1" id="KW-0472">Membrane</keyword>
<evidence type="ECO:0000313" key="2">
    <source>
        <dbReference type="EMBL" id="GAA2394836.1"/>
    </source>
</evidence>
<keyword evidence="3" id="KW-1185">Reference proteome</keyword>
<evidence type="ECO:0000313" key="3">
    <source>
        <dbReference type="Proteomes" id="UP001501444"/>
    </source>
</evidence>
<feature type="transmembrane region" description="Helical" evidence="1">
    <location>
        <begin position="437"/>
        <end position="455"/>
    </location>
</feature>
<reference evidence="3" key="1">
    <citation type="journal article" date="2019" name="Int. J. Syst. Evol. Microbiol.">
        <title>The Global Catalogue of Microorganisms (GCM) 10K type strain sequencing project: providing services to taxonomists for standard genome sequencing and annotation.</title>
        <authorList>
            <consortium name="The Broad Institute Genomics Platform"/>
            <consortium name="The Broad Institute Genome Sequencing Center for Infectious Disease"/>
            <person name="Wu L."/>
            <person name="Ma J."/>
        </authorList>
    </citation>
    <scope>NUCLEOTIDE SEQUENCE [LARGE SCALE GENOMIC DNA]</scope>
    <source>
        <strain evidence="3">JCM 3272</strain>
    </source>
</reference>
<protein>
    <recommendedName>
        <fullName evidence="4">Integral membrane protein</fullName>
    </recommendedName>
</protein>
<feature type="transmembrane region" description="Helical" evidence="1">
    <location>
        <begin position="461"/>
        <end position="483"/>
    </location>
</feature>
<sequence>MRHAPMAVAARGWATEDTVAMPITGQEPLLVRPAPSTDPLDALVAEIHAGSGGQFVDGLQLAALLEAQGVTDHTARVQYGFRDVFELAAEARTRLAELGHEAPRRPARPRRRGQAVRELLHGALYLLPSVLFPAVLAIARPHPPVPAIVAAGLLGWVWAGGMTWMAYQYLNAGEERAAGRFLALAAAVGVGVAGLIGAGSAATGAGAIAALLVPAAVAYQLASTVLLFFGDEAWLVALMVPAVLAGGAFLLDHRMAPAAAIVPALVCVAVTFGVALSRALHVPGERTRAPLRTVMRGRWARLALVVAYTGLLAALVLQAQVPYLVHHFDILVTALPLVVSMGFVEWRARRFDERSRDMLHDPWGPRRFRRRLWGRLGADVAACWLVAAAAAGLLLAALRQAGSLTPSVATMAAANVVLAGACFLVFVLAGHGGYGRLCLVLAVALGAYSVAPGPFAGTTAFLGTVTLLSALLAVALTPSLGTVRHYR</sequence>
<gene>
    <name evidence="2" type="ORF">GCM10010170_109070</name>
</gene>
<organism evidence="2 3">
    <name type="scientific">Dactylosporangium salmoneum</name>
    <dbReference type="NCBI Taxonomy" id="53361"/>
    <lineage>
        <taxon>Bacteria</taxon>
        <taxon>Bacillati</taxon>
        <taxon>Actinomycetota</taxon>
        <taxon>Actinomycetes</taxon>
        <taxon>Micromonosporales</taxon>
        <taxon>Micromonosporaceae</taxon>
        <taxon>Dactylosporangium</taxon>
    </lineage>
</organism>
<feature type="transmembrane region" description="Helical" evidence="1">
    <location>
        <begin position="299"/>
        <end position="317"/>
    </location>
</feature>
<dbReference type="Proteomes" id="UP001501444">
    <property type="component" value="Unassembled WGS sequence"/>
</dbReference>
<feature type="transmembrane region" description="Helical" evidence="1">
    <location>
        <begin position="257"/>
        <end position="278"/>
    </location>
</feature>
<accession>A0ABP5V653</accession>
<feature type="transmembrane region" description="Helical" evidence="1">
    <location>
        <begin position="234"/>
        <end position="251"/>
    </location>
</feature>
<feature type="transmembrane region" description="Helical" evidence="1">
    <location>
        <begin position="323"/>
        <end position="344"/>
    </location>
</feature>
<feature type="transmembrane region" description="Helical" evidence="1">
    <location>
        <begin position="181"/>
        <end position="202"/>
    </location>
</feature>
<comment type="caution">
    <text evidence="2">The sequence shown here is derived from an EMBL/GenBank/DDBJ whole genome shotgun (WGS) entry which is preliminary data.</text>
</comment>
<keyword evidence="1" id="KW-0812">Transmembrane</keyword>
<feature type="transmembrane region" description="Helical" evidence="1">
    <location>
        <begin position="119"/>
        <end position="139"/>
    </location>
</feature>
<evidence type="ECO:0000256" key="1">
    <source>
        <dbReference type="SAM" id="Phobius"/>
    </source>
</evidence>